<name>A0A829MA30_9MYCO</name>
<keyword evidence="1" id="KW-0560">Oxidoreductase</keyword>
<gene>
    <name evidence="1" type="primary">davB</name>
    <name evidence="1" type="ORF">L833_4328</name>
</gene>
<dbReference type="Proteomes" id="UP000018502">
    <property type="component" value="Unassembled WGS sequence"/>
</dbReference>
<protein>
    <submittedName>
        <fullName evidence="1">Lysine 2-monooxygenase domain protein</fullName>
        <ecNumber evidence="1">1.13.12.2</ecNumber>
    </submittedName>
</protein>
<comment type="caution">
    <text evidence="1">The sequence shown here is derived from an EMBL/GenBank/DDBJ whole genome shotgun (WGS) entry which is preliminary data.</text>
</comment>
<evidence type="ECO:0000313" key="1">
    <source>
        <dbReference type="EMBL" id="ESV61927.1"/>
    </source>
</evidence>
<keyword evidence="1" id="KW-0503">Monooxygenase</keyword>
<reference evidence="1 2" key="1">
    <citation type="journal article" date="2014" name="Emerg. Infect. Dis.">
        <title>High-level Relatedness among Mycobacterium abscessus subsp. massiliense Strains from Widely Separated Outbreaks.</title>
        <authorList>
            <person name="Tettelin H."/>
            <person name="Davidson R.M."/>
            <person name="Agrawal S."/>
            <person name="Aitken M.L."/>
            <person name="Shallom S."/>
            <person name="Hasan N.A."/>
            <person name="Strong M."/>
            <person name="Nogueira de Moura V.C."/>
            <person name="De Groote M.A."/>
            <person name="Duarte R.S."/>
            <person name="Hine E."/>
            <person name="Parankush S."/>
            <person name="Su Q."/>
            <person name="Daugherty S.C."/>
            <person name="Fraser C.M."/>
            <person name="Brown-Elliott B.A."/>
            <person name="Wallace R.J.Jr."/>
            <person name="Holland S.M."/>
            <person name="Sampaio E.P."/>
            <person name="Olivier K.N."/>
            <person name="Jackson M."/>
            <person name="Zelazny A.M."/>
        </authorList>
    </citation>
    <scope>NUCLEOTIDE SEQUENCE [LARGE SCALE GENOMIC DNA]</scope>
    <source>
        <strain evidence="1 2">MAB_091912_2446</strain>
    </source>
</reference>
<proteinExistence type="predicted"/>
<accession>A0A829MA30</accession>
<evidence type="ECO:0000313" key="2">
    <source>
        <dbReference type="Proteomes" id="UP000018502"/>
    </source>
</evidence>
<dbReference type="EC" id="1.13.12.2" evidence="1"/>
<sequence>MYRVRSSAVHIFCENNDSSQSISVVNNQDWQVANTAG</sequence>
<organism evidence="1 2">
    <name type="scientific">Mycobacteroides abscessus MAB_091912_2446</name>
    <dbReference type="NCBI Taxonomy" id="1335414"/>
    <lineage>
        <taxon>Bacteria</taxon>
        <taxon>Bacillati</taxon>
        <taxon>Actinomycetota</taxon>
        <taxon>Actinomycetes</taxon>
        <taxon>Mycobacteriales</taxon>
        <taxon>Mycobacteriaceae</taxon>
        <taxon>Mycobacteroides</taxon>
        <taxon>Mycobacteroides abscessus</taxon>
    </lineage>
</organism>
<dbReference type="EMBL" id="AYTF01000002">
    <property type="protein sequence ID" value="ESV61927.1"/>
    <property type="molecule type" value="Genomic_DNA"/>
</dbReference>
<dbReference type="GO" id="GO:0050067">
    <property type="term" value="F:lysine 2-monooxygenase activity"/>
    <property type="evidence" value="ECO:0007669"/>
    <property type="project" value="UniProtKB-EC"/>
</dbReference>
<dbReference type="AlphaFoldDB" id="A0A829MA30"/>